<evidence type="ECO:0000313" key="1">
    <source>
        <dbReference type="EMBL" id="RZC79310.1"/>
    </source>
</evidence>
<evidence type="ECO:0000313" key="2">
    <source>
        <dbReference type="Proteomes" id="UP000316621"/>
    </source>
</evidence>
<dbReference type="Proteomes" id="UP000316621">
    <property type="component" value="Chromosome 9"/>
</dbReference>
<proteinExistence type="predicted"/>
<dbReference type="EMBL" id="CM010723">
    <property type="protein sequence ID" value="RZC79310.1"/>
    <property type="molecule type" value="Genomic_DNA"/>
</dbReference>
<dbReference type="AlphaFoldDB" id="A0A4Y7L3U8"/>
<dbReference type="Gramene" id="RZC79310">
    <property type="protein sequence ID" value="RZC79310"/>
    <property type="gene ID" value="C5167_003496"/>
</dbReference>
<keyword evidence="2" id="KW-1185">Reference proteome</keyword>
<accession>A0A4Y7L3U8</accession>
<reference evidence="1 2" key="1">
    <citation type="journal article" date="2018" name="Science">
        <title>The opium poppy genome and morphinan production.</title>
        <authorList>
            <person name="Guo L."/>
            <person name="Winzer T."/>
            <person name="Yang X."/>
            <person name="Li Y."/>
            <person name="Ning Z."/>
            <person name="He Z."/>
            <person name="Teodor R."/>
            <person name="Lu Y."/>
            <person name="Bowser T.A."/>
            <person name="Graham I.A."/>
            <person name="Ye K."/>
        </authorList>
    </citation>
    <scope>NUCLEOTIDE SEQUENCE [LARGE SCALE GENOMIC DNA]</scope>
    <source>
        <strain evidence="2">cv. HN1</strain>
        <tissue evidence="1">Leaves</tissue>
    </source>
</reference>
<name>A0A4Y7L3U8_PAPSO</name>
<sequence length="97" mass="11416">FFLHARIWGRFFQFFYVSQPPLFSLYFTDESELERWFLEESELGRWKWDFFVLQIESTTFSHDDVCCYGYLGKKVLTGPAAELGFGTAFGMGDGIRQ</sequence>
<organism evidence="1 2">
    <name type="scientific">Papaver somniferum</name>
    <name type="common">Opium poppy</name>
    <dbReference type="NCBI Taxonomy" id="3469"/>
    <lineage>
        <taxon>Eukaryota</taxon>
        <taxon>Viridiplantae</taxon>
        <taxon>Streptophyta</taxon>
        <taxon>Embryophyta</taxon>
        <taxon>Tracheophyta</taxon>
        <taxon>Spermatophyta</taxon>
        <taxon>Magnoliopsida</taxon>
        <taxon>Ranunculales</taxon>
        <taxon>Papaveraceae</taxon>
        <taxon>Papaveroideae</taxon>
        <taxon>Papaver</taxon>
    </lineage>
</organism>
<feature type="non-terminal residue" evidence="1">
    <location>
        <position position="1"/>
    </location>
</feature>
<protein>
    <submittedName>
        <fullName evidence="1">Uncharacterized protein</fullName>
    </submittedName>
</protein>
<gene>
    <name evidence="1" type="ORF">C5167_003496</name>
</gene>